<dbReference type="InterPro" id="IPR010260">
    <property type="entry name" value="AlpA"/>
</dbReference>
<dbReference type="InterPro" id="IPR052931">
    <property type="entry name" value="Prophage_regulatory_activator"/>
</dbReference>
<dbReference type="Proteomes" id="UP000218022">
    <property type="component" value="Unassembled WGS sequence"/>
</dbReference>
<dbReference type="Gene3D" id="1.10.238.160">
    <property type="match status" value="1"/>
</dbReference>
<name>A0A2A4F344_9BURK</name>
<dbReference type="EMBL" id="MTZV01000003">
    <property type="protein sequence ID" value="PCE27058.1"/>
    <property type="molecule type" value="Genomic_DNA"/>
</dbReference>
<reference evidence="1 2" key="1">
    <citation type="submission" date="2017-01" db="EMBL/GenBank/DDBJ databases">
        <title>Whole-Genome Shotgun Sequencing of Two beta-Proteobacterial Species in Search of the Bulgecin Biosynthetic Cluster.</title>
        <authorList>
            <person name="Horsman M.E."/>
            <person name="Marous D.R."/>
            <person name="Li R."/>
            <person name="Oliver R.A."/>
            <person name="Byun B."/>
            <person name="Emrich S.J."/>
            <person name="Boggess B."/>
            <person name="Townsend C.A."/>
            <person name="Mobashery S."/>
        </authorList>
    </citation>
    <scope>NUCLEOTIDE SEQUENCE [LARGE SCALE GENOMIC DNA]</scope>
    <source>
        <strain evidence="1 2">ATCC 31363</strain>
    </source>
</reference>
<evidence type="ECO:0008006" key="3">
    <source>
        <dbReference type="Google" id="ProtNLM"/>
    </source>
</evidence>
<gene>
    <name evidence="1" type="ORF">BWP39_09735</name>
</gene>
<accession>A0A2A4F344</accession>
<dbReference type="AlphaFoldDB" id="A0A2A4F344"/>
<evidence type="ECO:0000313" key="1">
    <source>
        <dbReference type="EMBL" id="PCE27058.1"/>
    </source>
</evidence>
<dbReference type="PANTHER" id="PTHR36154">
    <property type="entry name" value="DNA-BINDING TRANSCRIPTIONAL ACTIVATOR ALPA"/>
    <property type="match status" value="1"/>
</dbReference>
<organism evidence="1 2">
    <name type="scientific">Paraburkholderia acidicola</name>
    <dbReference type="NCBI Taxonomy" id="1912599"/>
    <lineage>
        <taxon>Bacteria</taxon>
        <taxon>Pseudomonadati</taxon>
        <taxon>Pseudomonadota</taxon>
        <taxon>Betaproteobacteria</taxon>
        <taxon>Burkholderiales</taxon>
        <taxon>Burkholderiaceae</taxon>
        <taxon>Paraburkholderia</taxon>
    </lineage>
</organism>
<comment type="caution">
    <text evidence="1">The sequence shown here is derived from an EMBL/GenBank/DDBJ whole genome shotgun (WGS) entry which is preliminary data.</text>
</comment>
<protein>
    <recommendedName>
        <fullName evidence="3">AlpA family transcriptional regulator</fullName>
    </recommendedName>
</protein>
<sequence>MVLIPRREVERITGMSRSWLYQAMAEGRFVKPVICSPSAVRWVLSEVYEWVESRVRERDNATLTDSGQ</sequence>
<dbReference type="Pfam" id="PF05930">
    <property type="entry name" value="Phage_AlpA"/>
    <property type="match status" value="1"/>
</dbReference>
<dbReference type="PANTHER" id="PTHR36154:SF1">
    <property type="entry name" value="DNA-BINDING TRANSCRIPTIONAL ACTIVATOR ALPA"/>
    <property type="match status" value="1"/>
</dbReference>
<evidence type="ECO:0000313" key="2">
    <source>
        <dbReference type="Proteomes" id="UP000218022"/>
    </source>
</evidence>
<proteinExistence type="predicted"/>